<evidence type="ECO:0000256" key="7">
    <source>
        <dbReference type="ARBA" id="ARBA00049790"/>
    </source>
</evidence>
<dbReference type="AlphaFoldDB" id="A0AAW1PJ99"/>
<evidence type="ECO:0000256" key="6">
    <source>
        <dbReference type="ARBA" id="ARBA00049075"/>
    </source>
</evidence>
<evidence type="ECO:0000256" key="8">
    <source>
        <dbReference type="SAM" id="MobiDB-lite"/>
    </source>
</evidence>
<dbReference type="GO" id="GO:0071164">
    <property type="term" value="F:RNA cap trimethylguanosine synthase activity"/>
    <property type="evidence" value="ECO:0007669"/>
    <property type="project" value="TreeGrafter"/>
</dbReference>
<proteinExistence type="inferred from homology"/>
<evidence type="ECO:0000256" key="1">
    <source>
        <dbReference type="ARBA" id="ARBA00018517"/>
    </source>
</evidence>
<organism evidence="9 10">
    <name type="scientific">Symbiochloris irregularis</name>
    <dbReference type="NCBI Taxonomy" id="706552"/>
    <lineage>
        <taxon>Eukaryota</taxon>
        <taxon>Viridiplantae</taxon>
        <taxon>Chlorophyta</taxon>
        <taxon>core chlorophytes</taxon>
        <taxon>Trebouxiophyceae</taxon>
        <taxon>Trebouxiales</taxon>
        <taxon>Trebouxiaceae</taxon>
        <taxon>Symbiochloris</taxon>
    </lineage>
</organism>
<sequence length="416" mass="45440">MLSTALEIPLSDASSQTLSNTGILSTVLLRDCGLVWSGKRRQVQSQQQSSLEVEPSAHTSGGEELDSDEFAEDSEDGDALTMLGLPTTFGGSKAQPWHRKRQRSQRHEPALDSSTGLWYYYRESSQETQWHAPTEGYMPYPLPLEHFHSQATPAIPQSQDPDPLAAGPHPQSPSAGGATATNASAGGATAASAPSQLQSRLTQGQKERVEGSGVFEEMPLPQGVHTRFDEDGMSIPEADDKAHAMSQQEDAQWQVGGDRSRGQYGRPHRRLIQYWLQRYSLWSRYDSGIVMDEGGWYSVTPEVVALHQAEKCGGRVVVDAYAVFVSPPWGGPAYHKSASYDLTQFPDMPCGLTGLIEAAASALRSARDGAVVAVFLPRNSDLQQVAAAVPDTAKRWEVERNVLNGHFKGVTLYIWF</sequence>
<dbReference type="InterPro" id="IPR029063">
    <property type="entry name" value="SAM-dependent_MTases_sf"/>
</dbReference>
<reference evidence="9 10" key="1">
    <citation type="journal article" date="2024" name="Nat. Commun.">
        <title>Phylogenomics reveals the evolutionary origins of lichenization in chlorophyte algae.</title>
        <authorList>
            <person name="Puginier C."/>
            <person name="Libourel C."/>
            <person name="Otte J."/>
            <person name="Skaloud P."/>
            <person name="Haon M."/>
            <person name="Grisel S."/>
            <person name="Petersen M."/>
            <person name="Berrin J.G."/>
            <person name="Delaux P.M."/>
            <person name="Dal Grande F."/>
            <person name="Keller J."/>
        </authorList>
    </citation>
    <scope>NUCLEOTIDE SEQUENCE [LARGE SCALE GENOMIC DNA]</scope>
    <source>
        <strain evidence="9 10">SAG 2036</strain>
    </source>
</reference>
<evidence type="ECO:0000313" key="9">
    <source>
        <dbReference type="EMBL" id="KAK9809649.1"/>
    </source>
</evidence>
<evidence type="ECO:0000313" key="10">
    <source>
        <dbReference type="Proteomes" id="UP001465755"/>
    </source>
</evidence>
<dbReference type="InterPro" id="IPR019012">
    <property type="entry name" value="RNA_cap_Gua-N2-MeTrfase"/>
</dbReference>
<feature type="compositionally biased region" description="Polar residues" evidence="8">
    <location>
        <begin position="194"/>
        <end position="204"/>
    </location>
</feature>
<comment type="catalytic activity">
    <reaction evidence="4">
        <text>a 5'-end (N(7)-methyl 5'-triphosphoguanosine)-ribonucleoside in snoRNA + S-adenosyl-L-methionine = a 5'-end (N(2),N(7)-dimethyl 5'-triphosphoguanosine)-ribonucleoside in snoRNA + S-adenosyl-L-homocysteine + H(+)</text>
        <dbReference type="Rhea" id="RHEA:78475"/>
        <dbReference type="Rhea" id="RHEA-COMP:19086"/>
        <dbReference type="Rhea" id="RHEA-COMP:19088"/>
        <dbReference type="ChEBI" id="CHEBI:15378"/>
        <dbReference type="ChEBI" id="CHEBI:57856"/>
        <dbReference type="ChEBI" id="CHEBI:59789"/>
        <dbReference type="ChEBI" id="CHEBI:156461"/>
        <dbReference type="ChEBI" id="CHEBI:172880"/>
    </reaction>
    <physiologicalReaction direction="left-to-right" evidence="4">
        <dbReference type="Rhea" id="RHEA:78476"/>
    </physiologicalReaction>
</comment>
<comment type="caution">
    <text evidence="9">The sequence shown here is derived from an EMBL/GenBank/DDBJ whole genome shotgun (WGS) entry which is preliminary data.</text>
</comment>
<dbReference type="PANTHER" id="PTHR14741:SF32">
    <property type="entry name" value="TRIMETHYLGUANOSINE SYNTHASE"/>
    <property type="match status" value="1"/>
</dbReference>
<dbReference type="EMBL" id="JALJOQ010000017">
    <property type="protein sequence ID" value="KAK9809649.1"/>
    <property type="molecule type" value="Genomic_DNA"/>
</dbReference>
<gene>
    <name evidence="9" type="ORF">WJX73_000241</name>
</gene>
<dbReference type="Pfam" id="PF09445">
    <property type="entry name" value="Methyltransf_15"/>
    <property type="match status" value="1"/>
</dbReference>
<comment type="catalytic activity">
    <reaction evidence="5">
        <text>a 5'-end (N(2),N(7)-dimethyl 5'-triphosphoguanosine)-ribonucleoside in snRNA + S-adenosyl-L-methionine = a 5'-end (N(2),N(2),N(7)-trimethyl 5'-triphosphoguanosine)-ribonucleoside in snRNA + S-adenosyl-L-homocysteine + H(+)</text>
        <dbReference type="Rhea" id="RHEA:78479"/>
        <dbReference type="Rhea" id="RHEA-COMP:19087"/>
        <dbReference type="Rhea" id="RHEA-COMP:19089"/>
        <dbReference type="ChEBI" id="CHEBI:15378"/>
        <dbReference type="ChEBI" id="CHEBI:57856"/>
        <dbReference type="ChEBI" id="CHEBI:59789"/>
        <dbReference type="ChEBI" id="CHEBI:167623"/>
        <dbReference type="ChEBI" id="CHEBI:172880"/>
    </reaction>
    <physiologicalReaction direction="left-to-right" evidence="5">
        <dbReference type="Rhea" id="RHEA:78480"/>
    </physiologicalReaction>
</comment>
<evidence type="ECO:0000256" key="5">
    <source>
        <dbReference type="ARBA" id="ARBA00048763"/>
    </source>
</evidence>
<evidence type="ECO:0000256" key="3">
    <source>
        <dbReference type="ARBA" id="ARBA00047418"/>
    </source>
</evidence>
<dbReference type="Gene3D" id="3.40.50.150">
    <property type="entry name" value="Vaccinia Virus protein VP39"/>
    <property type="match status" value="2"/>
</dbReference>
<feature type="compositionally biased region" description="Acidic residues" evidence="8">
    <location>
        <begin position="63"/>
        <end position="78"/>
    </location>
</feature>
<dbReference type="Proteomes" id="UP001465755">
    <property type="component" value="Unassembled WGS sequence"/>
</dbReference>
<dbReference type="GO" id="GO:0005634">
    <property type="term" value="C:nucleus"/>
    <property type="evidence" value="ECO:0007669"/>
    <property type="project" value="TreeGrafter"/>
</dbReference>
<evidence type="ECO:0000256" key="2">
    <source>
        <dbReference type="ARBA" id="ARBA00025783"/>
    </source>
</evidence>
<comment type="catalytic activity">
    <reaction evidence="3">
        <text>a 5'-end (N(2),N(7)-dimethyl 5'-triphosphoguanosine)-ribonucleoside in snoRNA + S-adenosyl-L-methionine = a 5'-end (N(2),N(2),N(7)-trimethyl 5'-triphosphoguanosine)-ribonucleoside in snoRNA + S-adenosyl-L-homocysteine + H(+)</text>
        <dbReference type="Rhea" id="RHEA:78507"/>
        <dbReference type="Rhea" id="RHEA-COMP:19088"/>
        <dbReference type="Rhea" id="RHEA-COMP:19090"/>
        <dbReference type="ChEBI" id="CHEBI:15378"/>
        <dbReference type="ChEBI" id="CHEBI:57856"/>
        <dbReference type="ChEBI" id="CHEBI:59789"/>
        <dbReference type="ChEBI" id="CHEBI:167623"/>
        <dbReference type="ChEBI" id="CHEBI:172880"/>
    </reaction>
    <physiologicalReaction direction="left-to-right" evidence="3">
        <dbReference type="Rhea" id="RHEA:78508"/>
    </physiologicalReaction>
</comment>
<comment type="similarity">
    <text evidence="2">Belongs to the methyltransferase superfamily. Trimethylguanosine synthase family.</text>
</comment>
<dbReference type="PANTHER" id="PTHR14741">
    <property type="entry name" value="S-ADENOSYLMETHIONINE-DEPENDENT METHYLTRANSFERASE RELATED"/>
    <property type="match status" value="1"/>
</dbReference>
<protein>
    <recommendedName>
        <fullName evidence="1">Trimethylguanosine synthase</fullName>
    </recommendedName>
    <alternativeName>
        <fullName evidence="7">Cap-specific guanine-N(2) methyltransferase</fullName>
    </alternativeName>
</protein>
<feature type="region of interest" description="Disordered" evidence="8">
    <location>
        <begin position="153"/>
        <end position="262"/>
    </location>
</feature>
<accession>A0AAW1PJ99</accession>
<name>A0AAW1PJ99_9CHLO</name>
<evidence type="ECO:0000256" key="4">
    <source>
        <dbReference type="ARBA" id="ARBA00048740"/>
    </source>
</evidence>
<keyword evidence="10" id="KW-1185">Reference proteome</keyword>
<comment type="catalytic activity">
    <reaction evidence="6">
        <text>a 5'-end (N(7)-methyl 5'-triphosphoguanosine)-ribonucleoside in snRNA + S-adenosyl-L-methionine = a 5'-end (N(2),N(7)-dimethyl 5'-triphosphoguanosine)-ribonucleoside in snRNA + S-adenosyl-L-homocysteine + H(+)</text>
        <dbReference type="Rhea" id="RHEA:78471"/>
        <dbReference type="Rhea" id="RHEA-COMP:19085"/>
        <dbReference type="Rhea" id="RHEA-COMP:19087"/>
        <dbReference type="ChEBI" id="CHEBI:15378"/>
        <dbReference type="ChEBI" id="CHEBI:57856"/>
        <dbReference type="ChEBI" id="CHEBI:59789"/>
        <dbReference type="ChEBI" id="CHEBI:156461"/>
        <dbReference type="ChEBI" id="CHEBI:172880"/>
    </reaction>
    <physiologicalReaction direction="left-to-right" evidence="6">
        <dbReference type="Rhea" id="RHEA:78472"/>
    </physiologicalReaction>
</comment>
<feature type="region of interest" description="Disordered" evidence="8">
    <location>
        <begin position="43"/>
        <end position="110"/>
    </location>
</feature>
<feature type="compositionally biased region" description="Low complexity" evidence="8">
    <location>
        <begin position="174"/>
        <end position="193"/>
    </location>
</feature>